<organism evidence="2 3">
    <name type="scientific">Clarias magur</name>
    <name type="common">Asian catfish</name>
    <name type="synonym">Macropteronotus magur</name>
    <dbReference type="NCBI Taxonomy" id="1594786"/>
    <lineage>
        <taxon>Eukaryota</taxon>
        <taxon>Metazoa</taxon>
        <taxon>Chordata</taxon>
        <taxon>Craniata</taxon>
        <taxon>Vertebrata</taxon>
        <taxon>Euteleostomi</taxon>
        <taxon>Actinopterygii</taxon>
        <taxon>Neopterygii</taxon>
        <taxon>Teleostei</taxon>
        <taxon>Ostariophysi</taxon>
        <taxon>Siluriformes</taxon>
        <taxon>Clariidae</taxon>
        <taxon>Clarias</taxon>
    </lineage>
</organism>
<dbReference type="EMBL" id="QNUK01000243">
    <property type="protein sequence ID" value="KAF5897225.1"/>
    <property type="molecule type" value="Genomic_DNA"/>
</dbReference>
<protein>
    <submittedName>
        <fullName evidence="2">Uncharacterized protein</fullName>
    </submittedName>
</protein>
<evidence type="ECO:0000313" key="2">
    <source>
        <dbReference type="EMBL" id="KAF5897225.1"/>
    </source>
</evidence>
<gene>
    <name evidence="2" type="ORF">DAT39_013054</name>
</gene>
<name>A0A8J4XD67_CLAMG</name>
<feature type="region of interest" description="Disordered" evidence="1">
    <location>
        <begin position="39"/>
        <end position="58"/>
    </location>
</feature>
<proteinExistence type="predicted"/>
<dbReference type="Proteomes" id="UP000727407">
    <property type="component" value="Unassembled WGS sequence"/>
</dbReference>
<reference evidence="2" key="1">
    <citation type="submission" date="2020-07" db="EMBL/GenBank/DDBJ databases">
        <title>Clarias magur genome sequencing, assembly and annotation.</title>
        <authorList>
            <person name="Kushwaha B."/>
            <person name="Kumar R."/>
            <person name="Das P."/>
            <person name="Joshi C.G."/>
            <person name="Kumar D."/>
            <person name="Nagpure N.S."/>
            <person name="Pandey M."/>
            <person name="Agarwal S."/>
            <person name="Srivastava S."/>
            <person name="Singh M."/>
            <person name="Sahoo L."/>
            <person name="Jayasankar P."/>
            <person name="Meher P.K."/>
            <person name="Koringa P.G."/>
            <person name="Iquebal M.A."/>
            <person name="Das S.P."/>
            <person name="Bit A."/>
            <person name="Patnaik S."/>
            <person name="Patel N."/>
            <person name="Shah T.M."/>
            <person name="Hinsu A."/>
            <person name="Jena J.K."/>
        </authorList>
    </citation>
    <scope>NUCLEOTIDE SEQUENCE</scope>
    <source>
        <strain evidence="2">CIFAMagur01</strain>
        <tissue evidence="2">Testis</tissue>
    </source>
</reference>
<comment type="caution">
    <text evidence="2">The sequence shown here is derived from an EMBL/GenBank/DDBJ whole genome shotgun (WGS) entry which is preliminary data.</text>
</comment>
<dbReference type="AlphaFoldDB" id="A0A8J4XD67"/>
<evidence type="ECO:0000256" key="1">
    <source>
        <dbReference type="SAM" id="MobiDB-lite"/>
    </source>
</evidence>
<evidence type="ECO:0000313" key="3">
    <source>
        <dbReference type="Proteomes" id="UP000727407"/>
    </source>
</evidence>
<keyword evidence="3" id="KW-1185">Reference proteome</keyword>
<sequence length="58" mass="6207">MYQKVPEGSLPVSATDIAGMFNRLLGRRPSDTHPDLVTSAAVVSSPSPTPVRAVMREL</sequence>
<accession>A0A8J4XD67</accession>